<keyword evidence="1" id="KW-0472">Membrane</keyword>
<dbReference type="SUPFAM" id="SSF48371">
    <property type="entry name" value="ARM repeat"/>
    <property type="match status" value="1"/>
</dbReference>
<evidence type="ECO:0000313" key="3">
    <source>
        <dbReference type="Proteomes" id="UP001232445"/>
    </source>
</evidence>
<proteinExistence type="predicted"/>
<evidence type="ECO:0008006" key="4">
    <source>
        <dbReference type="Google" id="ProtNLM"/>
    </source>
</evidence>
<dbReference type="PANTHER" id="PTHR37813">
    <property type="entry name" value="FELS-2 PROPHAGE PROTEIN"/>
    <property type="match status" value="1"/>
</dbReference>
<protein>
    <recommendedName>
        <fullName evidence="4">Phage tail tape measure protein</fullName>
    </recommendedName>
</protein>
<keyword evidence="3" id="KW-1185">Reference proteome</keyword>
<name>A0ABU0CVC1_9BACI</name>
<sequence length="639" mass="70712">MIDDKEAQKSLSKTDKNAQTLAQRLGSMIKTAAKWGAAIVSAAGAAVAGLFGLTLKATEAADAIAKGAARMGVSTDFYQELTYWASQNGIAHEKMEKAVGSFNQRLGLAMNGNEKYASALHRLGINLDEVRSGTLSTEDAFTRAIQTLSEMTNEHEKAELATEMFGSAIARELLPALQDGSLSIDEARQKAHELGLVLAEDQLRAAEKFQDSWDTIKRSLGAAVTQIGLDLMPMFQTMLDWVLENLPAIRQMFTRVSEGIQTAVGWIVEGIQSVIGYIRDWRQANEGALSAIWERISSTLPTILEIFKNIFRAVWEVVKVAFEIIQTIVQTVLNLVVPFIQAKLKDIQQFWQENGQQIMQAVQNAFKFIQSVIEFVMPAVLFIIKMVWGSIQGIFNGALNIIMGLLKTFAGLFTGDWSKMWEGIKQFLGGALQFIWGLIQLTLLGRVMRIVRSFATMLRNAISSPFNWMRDFINTVLSAVTSRASSFASGFVNAFRAIPNGIRSVLNSVINFFNRMIRGLNNFRLNIPSWVPGMGGKSFGINLRPIPALAKGGNIVQSGRVLVGEAGPEILDLPRGARVTPLDRIQEGGKIEVLLTELIQAVREGKNIIMDDYLVGKIVEKHITEIQNRNREVRERFAT</sequence>
<dbReference type="Proteomes" id="UP001232445">
    <property type="component" value="Unassembled WGS sequence"/>
</dbReference>
<gene>
    <name evidence="2" type="ORF">J2S00_003079</name>
</gene>
<keyword evidence="1" id="KW-0812">Transmembrane</keyword>
<feature type="transmembrane region" description="Helical" evidence="1">
    <location>
        <begin position="395"/>
        <end position="415"/>
    </location>
</feature>
<evidence type="ECO:0000313" key="2">
    <source>
        <dbReference type="EMBL" id="MDQ0340274.1"/>
    </source>
</evidence>
<feature type="transmembrane region" description="Helical" evidence="1">
    <location>
        <begin position="427"/>
        <end position="447"/>
    </location>
</feature>
<comment type="caution">
    <text evidence="2">The sequence shown here is derived from an EMBL/GenBank/DDBJ whole genome shotgun (WGS) entry which is preliminary data.</text>
</comment>
<dbReference type="PANTHER" id="PTHR37813:SF1">
    <property type="entry name" value="FELS-2 PROPHAGE PROTEIN"/>
    <property type="match status" value="1"/>
</dbReference>
<dbReference type="InterPro" id="IPR016024">
    <property type="entry name" value="ARM-type_fold"/>
</dbReference>
<reference evidence="2 3" key="1">
    <citation type="submission" date="2023-07" db="EMBL/GenBank/DDBJ databases">
        <title>Genomic Encyclopedia of Type Strains, Phase IV (KMG-IV): sequencing the most valuable type-strain genomes for metagenomic binning, comparative biology and taxonomic classification.</title>
        <authorList>
            <person name="Goeker M."/>
        </authorList>
    </citation>
    <scope>NUCLEOTIDE SEQUENCE [LARGE SCALE GENOMIC DNA]</scope>
    <source>
        <strain evidence="2 3">DSM 17740</strain>
    </source>
</reference>
<dbReference type="EMBL" id="JAUSUQ010000012">
    <property type="protein sequence ID" value="MDQ0340274.1"/>
    <property type="molecule type" value="Genomic_DNA"/>
</dbReference>
<evidence type="ECO:0000256" key="1">
    <source>
        <dbReference type="SAM" id="Phobius"/>
    </source>
</evidence>
<organism evidence="2 3">
    <name type="scientific">Caldalkalibacillus uzonensis</name>
    <dbReference type="NCBI Taxonomy" id="353224"/>
    <lineage>
        <taxon>Bacteria</taxon>
        <taxon>Bacillati</taxon>
        <taxon>Bacillota</taxon>
        <taxon>Bacilli</taxon>
        <taxon>Bacillales</taxon>
        <taxon>Bacillaceae</taxon>
        <taxon>Caldalkalibacillus</taxon>
    </lineage>
</organism>
<accession>A0ABU0CVC1</accession>
<keyword evidence="1" id="KW-1133">Transmembrane helix</keyword>